<dbReference type="PANTHER" id="PTHR43788:SF8">
    <property type="entry name" value="DNA-BINDING PROTEIN SMUBP-2"/>
    <property type="match status" value="1"/>
</dbReference>
<keyword evidence="4" id="KW-0347">Helicase</keyword>
<dbReference type="Pfam" id="PF10881">
    <property type="entry name" value="DUF2726"/>
    <property type="match status" value="1"/>
</dbReference>
<feature type="domain" description="DNA2/NAM7 helicase-like C-terminal" evidence="9">
    <location>
        <begin position="594"/>
        <end position="701"/>
    </location>
</feature>
<feature type="domain" description="DNA2/NAM7 helicase helicase" evidence="8">
    <location>
        <begin position="175"/>
        <end position="251"/>
    </location>
</feature>
<dbReference type="Proteomes" id="UP001249945">
    <property type="component" value="Unassembled WGS sequence"/>
</dbReference>
<dbReference type="SUPFAM" id="SSF52540">
    <property type="entry name" value="P-loop containing nucleoside triphosphate hydrolases"/>
    <property type="match status" value="1"/>
</dbReference>
<evidence type="ECO:0000256" key="6">
    <source>
        <dbReference type="SAM" id="Coils"/>
    </source>
</evidence>
<sequence>MFSIQMNGQDKTNQITDWKLWNKENKLMVTVEFPSGKSFTQPLDLCKITPQKEIKSGLLSKKKDIYQLIDCATEYGNKYIVVNYPNDPKKYIMKSENVSIIVSSGLKNEHTFSYFTDIVKERVRFASQNNKSMAENIERQLNKVTPYNGTALHAYCYGKNETRNSLEHFIFPFGLNESQLEAVENAFSSQISIIEGPPGTGKTQTILNIIANILVNKKSVAIVSNNNPAVENVYEKMAKKKLDYLVAKLGSSDNKKDFFSELKGVPPYDPNSIDIPIEGIDDILERLKDSLAAQNKVAQLTAEISELLIEKKYLEEWHEENLIVDLIDINRYKLSSEKTSDLLAYMNHLSQKHISFKERFRLLLEFKIFRIKFLETYAERISFTYSLQFHYYEKKIRQKEQQLKKYENELKKDHFKKLLDDLTNKSMQYLKQQLSKTIPSNQNFTVDNYRKDFSNFIKRFPVIGSSTHSIINSIADGAILDYIIIDEASQQDIVPGILSLGCAKNIIVVGDRKQLPHIPEKTEITAPSNYYDCTKYSLLDSFVELFKEEVPITLLKEHYRCHPKIIQFCNQQFYNNQLIPMTTDEGESSIELVTTSKGNHARKRANLREIESLVEVGWSDEKDIGFIAPYNNQVNLAGEHLPDEFAKATIHKFQGRECKEIVFSTVLDKKMSSQRSVDFVDDPHLVNVAVSRAINKFTLVTGEDIFTKNNKSLAALVRYIKYYASDDYIHDSPVISAFDLLYEEYDRSLEKLNARLNLKNPQVKSEKIFALLLEDILMKVEFISLKFHMQIDLIQLVSIKNNFFTERELEFIRQKASCDFVIYYKVGKSPIGVIEVDGGYHEVTKQQERDNLKNSILKKSGIPILRLKTTEGSLEKKIENFLNNCIIKSSINGNEEI</sequence>
<evidence type="ECO:0000256" key="5">
    <source>
        <dbReference type="ARBA" id="ARBA00022840"/>
    </source>
</evidence>
<evidence type="ECO:0000313" key="11">
    <source>
        <dbReference type="Proteomes" id="UP001249945"/>
    </source>
</evidence>
<dbReference type="Gene3D" id="3.40.50.300">
    <property type="entry name" value="P-loop containing nucleotide triphosphate hydrolases"/>
    <property type="match status" value="3"/>
</dbReference>
<comment type="similarity">
    <text evidence="1">Belongs to the DNA2/NAM7 helicase family.</text>
</comment>
<keyword evidence="2" id="KW-0547">Nucleotide-binding</keyword>
<evidence type="ECO:0000256" key="3">
    <source>
        <dbReference type="ARBA" id="ARBA00022801"/>
    </source>
</evidence>
<dbReference type="Pfam" id="PF13086">
    <property type="entry name" value="AAA_11"/>
    <property type="match status" value="2"/>
</dbReference>
<dbReference type="GO" id="GO:0005524">
    <property type="term" value="F:ATP binding"/>
    <property type="evidence" value="ECO:0007669"/>
    <property type="project" value="UniProtKB-KW"/>
</dbReference>
<dbReference type="CDD" id="cd18808">
    <property type="entry name" value="SF1_C_Upf1"/>
    <property type="match status" value="1"/>
</dbReference>
<dbReference type="InterPro" id="IPR041677">
    <property type="entry name" value="DNA2/NAM7_AAA_11"/>
</dbReference>
<evidence type="ECO:0000256" key="2">
    <source>
        <dbReference type="ARBA" id="ARBA00022741"/>
    </source>
</evidence>
<dbReference type="CDD" id="cd17934">
    <property type="entry name" value="DEXXQc_Upf1-like"/>
    <property type="match status" value="1"/>
</dbReference>
<feature type="domain" description="DUF2726" evidence="7">
    <location>
        <begin position="806"/>
        <end position="880"/>
    </location>
</feature>
<name>A0AAW8RA61_CARDV</name>
<dbReference type="InterPro" id="IPR047187">
    <property type="entry name" value="SF1_C_Upf1"/>
</dbReference>
<dbReference type="PANTHER" id="PTHR43788">
    <property type="entry name" value="DNA2/NAM7 HELICASE FAMILY MEMBER"/>
    <property type="match status" value="1"/>
</dbReference>
<keyword evidence="3" id="KW-0378">Hydrolase</keyword>
<dbReference type="Pfam" id="PF13087">
    <property type="entry name" value="AAA_12"/>
    <property type="match status" value="1"/>
</dbReference>
<evidence type="ECO:0000259" key="9">
    <source>
        <dbReference type="Pfam" id="PF13087"/>
    </source>
</evidence>
<feature type="coiled-coil region" evidence="6">
    <location>
        <begin position="389"/>
        <end position="416"/>
    </location>
</feature>
<dbReference type="InterPro" id="IPR024402">
    <property type="entry name" value="DUF2726"/>
</dbReference>
<dbReference type="GO" id="GO:0016787">
    <property type="term" value="F:hydrolase activity"/>
    <property type="evidence" value="ECO:0007669"/>
    <property type="project" value="UniProtKB-KW"/>
</dbReference>
<protein>
    <submittedName>
        <fullName evidence="10">AAA domain-containing protein</fullName>
    </submittedName>
</protein>
<keyword evidence="5" id="KW-0067">ATP-binding</keyword>
<dbReference type="AlphaFoldDB" id="A0AAW8RA61"/>
<dbReference type="InterPro" id="IPR050534">
    <property type="entry name" value="Coronavir_polyprotein_1ab"/>
</dbReference>
<evidence type="ECO:0000259" key="7">
    <source>
        <dbReference type="Pfam" id="PF10881"/>
    </source>
</evidence>
<dbReference type="RefSeq" id="WP_311780565.1">
    <property type="nucleotide sequence ID" value="NZ_JALRMR010000010.1"/>
</dbReference>
<dbReference type="InterPro" id="IPR041679">
    <property type="entry name" value="DNA2/NAM7-like_C"/>
</dbReference>
<evidence type="ECO:0000259" key="8">
    <source>
        <dbReference type="Pfam" id="PF13086"/>
    </source>
</evidence>
<keyword evidence="6" id="KW-0175">Coiled coil</keyword>
<accession>A0AAW8RA61</accession>
<feature type="domain" description="DNA2/NAM7 helicase helicase" evidence="8">
    <location>
        <begin position="280"/>
        <end position="516"/>
    </location>
</feature>
<dbReference type="EMBL" id="JALRMR010000010">
    <property type="protein sequence ID" value="MDT1974549.1"/>
    <property type="molecule type" value="Genomic_DNA"/>
</dbReference>
<comment type="caution">
    <text evidence="10">The sequence shown here is derived from an EMBL/GenBank/DDBJ whole genome shotgun (WGS) entry which is preliminary data.</text>
</comment>
<evidence type="ECO:0000313" key="10">
    <source>
        <dbReference type="EMBL" id="MDT1974549.1"/>
    </source>
</evidence>
<dbReference type="InterPro" id="IPR027417">
    <property type="entry name" value="P-loop_NTPase"/>
</dbReference>
<dbReference type="Gene3D" id="3.40.960.10">
    <property type="entry name" value="VSR Endonuclease"/>
    <property type="match status" value="1"/>
</dbReference>
<gene>
    <name evidence="10" type="ORF">MX635_09120</name>
</gene>
<evidence type="ECO:0000256" key="1">
    <source>
        <dbReference type="ARBA" id="ARBA00007913"/>
    </source>
</evidence>
<proteinExistence type="inferred from homology"/>
<dbReference type="GO" id="GO:0043139">
    <property type="term" value="F:5'-3' DNA helicase activity"/>
    <property type="evidence" value="ECO:0007669"/>
    <property type="project" value="TreeGrafter"/>
</dbReference>
<reference evidence="10" key="1">
    <citation type="submission" date="2022-04" db="EMBL/GenBank/DDBJ databases">
        <title>Draft genome sequences of lactic acid bacteria (LAB) strains involved in meat spoilage.</title>
        <authorList>
            <person name="Palevich N."/>
        </authorList>
    </citation>
    <scope>NUCLEOTIDE SEQUENCE</scope>
    <source>
        <strain evidence="10">9-14</strain>
    </source>
</reference>
<organism evidence="10 11">
    <name type="scientific">Carnobacterium divergens</name>
    <name type="common">Lactobacillus divergens</name>
    <dbReference type="NCBI Taxonomy" id="2748"/>
    <lineage>
        <taxon>Bacteria</taxon>
        <taxon>Bacillati</taxon>
        <taxon>Bacillota</taxon>
        <taxon>Bacilli</taxon>
        <taxon>Lactobacillales</taxon>
        <taxon>Carnobacteriaceae</taxon>
        <taxon>Carnobacterium</taxon>
    </lineage>
</organism>
<evidence type="ECO:0000256" key="4">
    <source>
        <dbReference type="ARBA" id="ARBA00022806"/>
    </source>
</evidence>